<dbReference type="RefSeq" id="WP_274144231.1">
    <property type="nucleotide sequence ID" value="NZ_JAJUBB010000018.1"/>
</dbReference>
<dbReference type="InterPro" id="IPR023885">
    <property type="entry name" value="4Fe4S-binding_SPASM_dom"/>
</dbReference>
<dbReference type="SUPFAM" id="SSF102114">
    <property type="entry name" value="Radical SAM enzymes"/>
    <property type="match status" value="1"/>
</dbReference>
<proteinExistence type="predicted"/>
<dbReference type="Gene3D" id="3.20.20.70">
    <property type="entry name" value="Aldolase class I"/>
    <property type="match status" value="2"/>
</dbReference>
<dbReference type="PANTHER" id="PTHR11228">
    <property type="entry name" value="RADICAL SAM DOMAIN PROTEIN"/>
    <property type="match status" value="1"/>
</dbReference>
<organism evidence="2 3">
    <name type="scientific">Enterovibrio qingdaonensis</name>
    <dbReference type="NCBI Taxonomy" id="2899818"/>
    <lineage>
        <taxon>Bacteria</taxon>
        <taxon>Pseudomonadati</taxon>
        <taxon>Pseudomonadota</taxon>
        <taxon>Gammaproteobacteria</taxon>
        <taxon>Vibrionales</taxon>
        <taxon>Vibrionaceae</taxon>
        <taxon>Enterovibrio</taxon>
    </lineage>
</organism>
<dbReference type="CDD" id="cd21109">
    <property type="entry name" value="SPASM"/>
    <property type="match status" value="1"/>
</dbReference>
<sequence>MLENNIDIRDITAVNPILCTIPFNQVLVDELGNVNLCCGSHIKNMSPVAGNLFSEDAKRIWNNEVYKTFRQSFTDGSLRYCNEKSCSALANKQSPEARLLLHTLEEIRCDEHLSKSNYSSFSDSPDTFDGTLTGMPTRLYLGIDPSCNLKCPSCRDALFIDKSGTERLDTLYGNLRSITPGIEFLELDGSGDVFASKWYNKFLRDFPVSDFPNLKEIKFRSNAVLWNRKNWYRIHPTFRAKKIHACISIDAATESTYEVVRGDSFQTLMENMYFVRELLENGELESISIVMIYRKSNYHEIPVFIQLGKELKADTIIINPLQAWAQSAYSINGTFEDEAIHHPSHPEHHRLKQLIDENNIRYGNDGDTFIDFAW</sequence>
<reference evidence="2" key="1">
    <citation type="submission" date="2021-12" db="EMBL/GenBank/DDBJ databases">
        <title>Enterovibrio ZSDZ35 sp. nov. and Enterovibrio ZSDZ42 sp. nov., isolated from coastal seawater in Qingdao.</title>
        <authorList>
            <person name="Zhang P."/>
        </authorList>
    </citation>
    <scope>NUCLEOTIDE SEQUENCE</scope>
    <source>
        <strain evidence="2">ZSDZ35</strain>
    </source>
</reference>
<comment type="caution">
    <text evidence="2">The sequence shown here is derived from an EMBL/GenBank/DDBJ whole genome shotgun (WGS) entry which is preliminary data.</text>
</comment>
<dbReference type="InterPro" id="IPR050377">
    <property type="entry name" value="Radical_SAM_PqqE_MftC-like"/>
</dbReference>
<evidence type="ECO:0000313" key="2">
    <source>
        <dbReference type="EMBL" id="MDD1783406.1"/>
    </source>
</evidence>
<protein>
    <submittedName>
        <fullName evidence="2">SPASM domain-containing protein</fullName>
    </submittedName>
</protein>
<dbReference type="InterPro" id="IPR058240">
    <property type="entry name" value="rSAM_sf"/>
</dbReference>
<dbReference type="Pfam" id="PF13186">
    <property type="entry name" value="SPASM"/>
    <property type="match status" value="1"/>
</dbReference>
<dbReference type="EMBL" id="JAJUBB010000018">
    <property type="protein sequence ID" value="MDD1783406.1"/>
    <property type="molecule type" value="Genomic_DNA"/>
</dbReference>
<evidence type="ECO:0000313" key="3">
    <source>
        <dbReference type="Proteomes" id="UP001149821"/>
    </source>
</evidence>
<gene>
    <name evidence="2" type="ORF">LRP49_19730</name>
</gene>
<feature type="domain" description="4Fe4S-binding SPASM" evidence="1">
    <location>
        <begin position="19"/>
        <end position="86"/>
    </location>
</feature>
<keyword evidence="3" id="KW-1185">Reference proteome</keyword>
<dbReference type="Proteomes" id="UP001149821">
    <property type="component" value="Unassembled WGS sequence"/>
</dbReference>
<accession>A0ABT5QSZ1</accession>
<dbReference type="InterPro" id="IPR013785">
    <property type="entry name" value="Aldolase_TIM"/>
</dbReference>
<evidence type="ECO:0000259" key="1">
    <source>
        <dbReference type="Pfam" id="PF13186"/>
    </source>
</evidence>
<name>A0ABT5QSZ1_9GAMM</name>
<dbReference type="PANTHER" id="PTHR11228:SF7">
    <property type="entry name" value="PQQA PEPTIDE CYCLASE"/>
    <property type="match status" value="1"/>
</dbReference>